<dbReference type="GO" id="GO:0003677">
    <property type="term" value="F:DNA binding"/>
    <property type="evidence" value="ECO:0007669"/>
    <property type="project" value="UniProtKB-KW"/>
</dbReference>
<keyword evidence="1" id="KW-0805">Transcription regulation</keyword>
<dbReference type="CDD" id="cd06267">
    <property type="entry name" value="PBP1_LacI_sugar_binding-like"/>
    <property type="match status" value="1"/>
</dbReference>
<proteinExistence type="predicted"/>
<protein>
    <submittedName>
        <fullName evidence="5">LacI family DNA-binding transcriptional regulator</fullName>
    </submittedName>
</protein>
<keyword evidence="6" id="KW-1185">Reference proteome</keyword>
<evidence type="ECO:0000313" key="5">
    <source>
        <dbReference type="EMBL" id="GAA1789951.1"/>
    </source>
</evidence>
<reference evidence="5 6" key="1">
    <citation type="journal article" date="2019" name="Int. J. Syst. Evol. Microbiol.">
        <title>The Global Catalogue of Microorganisms (GCM) 10K type strain sequencing project: providing services to taxonomists for standard genome sequencing and annotation.</title>
        <authorList>
            <consortium name="The Broad Institute Genomics Platform"/>
            <consortium name="The Broad Institute Genome Sequencing Center for Infectious Disease"/>
            <person name="Wu L."/>
            <person name="Ma J."/>
        </authorList>
    </citation>
    <scope>NUCLEOTIDE SEQUENCE [LARGE SCALE GENOMIC DNA]</scope>
    <source>
        <strain evidence="5 6">JCM 14736</strain>
    </source>
</reference>
<dbReference type="Gene3D" id="1.10.260.40">
    <property type="entry name" value="lambda repressor-like DNA-binding domains"/>
    <property type="match status" value="1"/>
</dbReference>
<dbReference type="Proteomes" id="UP001500851">
    <property type="component" value="Unassembled WGS sequence"/>
</dbReference>
<dbReference type="PANTHER" id="PTHR30146:SF153">
    <property type="entry name" value="LACTOSE OPERON REPRESSOR"/>
    <property type="match status" value="1"/>
</dbReference>
<name>A0ABN2LIZ0_9MICO</name>
<dbReference type="RefSeq" id="WP_344031720.1">
    <property type="nucleotide sequence ID" value="NZ_BAAAOB010000002.1"/>
</dbReference>
<evidence type="ECO:0000256" key="3">
    <source>
        <dbReference type="ARBA" id="ARBA00023163"/>
    </source>
</evidence>
<dbReference type="SUPFAM" id="SSF53822">
    <property type="entry name" value="Periplasmic binding protein-like I"/>
    <property type="match status" value="1"/>
</dbReference>
<dbReference type="InterPro" id="IPR046335">
    <property type="entry name" value="LacI/GalR-like_sensor"/>
</dbReference>
<dbReference type="PROSITE" id="PS50932">
    <property type="entry name" value="HTH_LACI_2"/>
    <property type="match status" value="1"/>
</dbReference>
<dbReference type="Pfam" id="PF00356">
    <property type="entry name" value="LacI"/>
    <property type="match status" value="1"/>
</dbReference>
<keyword evidence="2 5" id="KW-0238">DNA-binding</keyword>
<dbReference type="InterPro" id="IPR010982">
    <property type="entry name" value="Lambda_DNA-bd_dom_sf"/>
</dbReference>
<evidence type="ECO:0000313" key="6">
    <source>
        <dbReference type="Proteomes" id="UP001500851"/>
    </source>
</evidence>
<evidence type="ECO:0000259" key="4">
    <source>
        <dbReference type="PROSITE" id="PS50932"/>
    </source>
</evidence>
<dbReference type="SMART" id="SM00354">
    <property type="entry name" value="HTH_LACI"/>
    <property type="match status" value="1"/>
</dbReference>
<dbReference type="SUPFAM" id="SSF47413">
    <property type="entry name" value="lambda repressor-like DNA-binding domains"/>
    <property type="match status" value="1"/>
</dbReference>
<dbReference type="Pfam" id="PF13377">
    <property type="entry name" value="Peripla_BP_3"/>
    <property type="match status" value="1"/>
</dbReference>
<accession>A0ABN2LIZ0</accession>
<comment type="caution">
    <text evidence="5">The sequence shown here is derived from an EMBL/GenBank/DDBJ whole genome shotgun (WGS) entry which is preliminary data.</text>
</comment>
<dbReference type="InterPro" id="IPR000843">
    <property type="entry name" value="HTH_LacI"/>
</dbReference>
<sequence length="348" mass="37375">MAERGAARSRRTTIRDVAEHLGLSVSTVSSSLNGGGTLKESTRERVRQAAAELGYRPSRTALAFRLGRTGTIAYSLPTADDGSVPMLDVEAYMIGARAAANAAFEAGYALTLTPPTIRGEEGWNLIGADGVVLCDPVQGDERLASLERLGVPVVTIERDSSRPDWPYVVTGDYERNTRTLLDHLHERGARRIALLAPDASWSSAEDTIRAYREWATEHGAEEIVRLIPPARINHDAYVDALELLGSDPRPDALVASAEQYRPGVLRACRDLGIGIPDQLLIAIGGDSQAAEHGDPPITAIDFQPALQSELAVQMLLRRIEGDAVEGPIVSESMLRVRASSGRGQTPGA</sequence>
<dbReference type="EMBL" id="BAAAOB010000002">
    <property type="protein sequence ID" value="GAA1789951.1"/>
    <property type="molecule type" value="Genomic_DNA"/>
</dbReference>
<dbReference type="InterPro" id="IPR028082">
    <property type="entry name" value="Peripla_BP_I"/>
</dbReference>
<dbReference type="Gene3D" id="3.40.50.2300">
    <property type="match status" value="2"/>
</dbReference>
<evidence type="ECO:0000256" key="2">
    <source>
        <dbReference type="ARBA" id="ARBA00023125"/>
    </source>
</evidence>
<evidence type="ECO:0000256" key="1">
    <source>
        <dbReference type="ARBA" id="ARBA00023015"/>
    </source>
</evidence>
<organism evidence="5 6">
    <name type="scientific">Leucobacter iarius</name>
    <dbReference type="NCBI Taxonomy" id="333963"/>
    <lineage>
        <taxon>Bacteria</taxon>
        <taxon>Bacillati</taxon>
        <taxon>Actinomycetota</taxon>
        <taxon>Actinomycetes</taxon>
        <taxon>Micrococcales</taxon>
        <taxon>Microbacteriaceae</taxon>
        <taxon>Leucobacter</taxon>
    </lineage>
</organism>
<keyword evidence="3" id="KW-0804">Transcription</keyword>
<feature type="domain" description="HTH lacI-type" evidence="4">
    <location>
        <begin position="12"/>
        <end position="66"/>
    </location>
</feature>
<gene>
    <name evidence="5" type="ORF">GCM10009768_18640</name>
</gene>
<dbReference type="PANTHER" id="PTHR30146">
    <property type="entry name" value="LACI-RELATED TRANSCRIPTIONAL REPRESSOR"/>
    <property type="match status" value="1"/>
</dbReference>
<dbReference type="CDD" id="cd01392">
    <property type="entry name" value="HTH_LacI"/>
    <property type="match status" value="1"/>
</dbReference>